<feature type="compositionally biased region" description="Basic and acidic residues" evidence="4">
    <location>
        <begin position="169"/>
        <end position="183"/>
    </location>
</feature>
<evidence type="ECO:0000256" key="3">
    <source>
        <dbReference type="ARBA" id="ARBA00023002"/>
    </source>
</evidence>
<evidence type="ECO:0000256" key="4">
    <source>
        <dbReference type="SAM" id="MobiDB-lite"/>
    </source>
</evidence>
<dbReference type="SUPFAM" id="SSF56645">
    <property type="entry name" value="Acyl-CoA dehydrogenase NM domain-like"/>
    <property type="match status" value="1"/>
</dbReference>
<evidence type="ECO:0000259" key="5">
    <source>
        <dbReference type="Pfam" id="PF03241"/>
    </source>
</evidence>
<dbReference type="Gene3D" id="2.40.110.10">
    <property type="entry name" value="Butyryl-CoA Dehydrogenase, subunit A, domain 2"/>
    <property type="match status" value="1"/>
</dbReference>
<organism evidence="7 8">
    <name type="scientific">Ferviditalea candida</name>
    <dbReference type="NCBI Taxonomy" id="3108399"/>
    <lineage>
        <taxon>Bacteria</taxon>
        <taxon>Bacillati</taxon>
        <taxon>Bacillota</taxon>
        <taxon>Bacilli</taxon>
        <taxon>Bacillales</taxon>
        <taxon>Paenibacillaceae</taxon>
        <taxon>Ferviditalea</taxon>
    </lineage>
</organism>
<keyword evidence="2" id="KW-0274">FAD</keyword>
<proteinExistence type="predicted"/>
<evidence type="ECO:0000256" key="2">
    <source>
        <dbReference type="ARBA" id="ARBA00022827"/>
    </source>
</evidence>
<dbReference type="SUPFAM" id="SSF47203">
    <property type="entry name" value="Acyl-CoA dehydrogenase C-terminal domain-like"/>
    <property type="match status" value="1"/>
</dbReference>
<dbReference type="RefSeq" id="WP_371753963.1">
    <property type="nucleotide sequence ID" value="NZ_JAYJLD010000010.1"/>
</dbReference>
<keyword evidence="8" id="KW-1185">Reference proteome</keyword>
<dbReference type="Proteomes" id="UP001310386">
    <property type="component" value="Unassembled WGS sequence"/>
</dbReference>
<dbReference type="EMBL" id="JAYJLD010000010">
    <property type="protein sequence ID" value="MEB3101845.1"/>
    <property type="molecule type" value="Genomic_DNA"/>
</dbReference>
<dbReference type="InterPro" id="IPR024674">
    <property type="entry name" value="HpaB/PvcC/4-BUDH_N"/>
</dbReference>
<dbReference type="InterPro" id="IPR009100">
    <property type="entry name" value="AcylCoA_DH/oxidase_NM_dom_sf"/>
</dbReference>
<reference evidence="7" key="1">
    <citation type="submission" date="2023-12" db="EMBL/GenBank/DDBJ databases">
        <title>Fervidustalea candida gen. nov., sp. nov., a novel member of the family Paenibacillaceae isolated from a geothermal area.</title>
        <authorList>
            <person name="Li W.-J."/>
            <person name="Jiao J.-Y."/>
            <person name="Chen Y."/>
        </authorList>
    </citation>
    <scope>NUCLEOTIDE SEQUENCE</scope>
    <source>
        <strain evidence="7">SYSU GA230002</strain>
    </source>
</reference>
<comment type="caution">
    <text evidence="7">The sequence shown here is derived from an EMBL/GenBank/DDBJ whole genome shotgun (WGS) entry which is preliminary data.</text>
</comment>
<dbReference type="InterPro" id="IPR046373">
    <property type="entry name" value="Acyl-CoA_Oxase/DH_mid-dom_sf"/>
</dbReference>
<dbReference type="Pfam" id="PF11794">
    <property type="entry name" value="HpaB_N"/>
    <property type="match status" value="1"/>
</dbReference>
<dbReference type="PANTHER" id="PTHR36117">
    <property type="entry name" value="4-HYDROXYPHENYLACETATE 3-MONOOXYGENASE-RELATED"/>
    <property type="match status" value="1"/>
</dbReference>
<dbReference type="PANTHER" id="PTHR36117:SF3">
    <property type="entry name" value="4-HYDROXYPHENYLACETATE 3-MONOOXYGENASE-RELATED"/>
    <property type="match status" value="1"/>
</dbReference>
<evidence type="ECO:0000313" key="7">
    <source>
        <dbReference type="EMBL" id="MEB3101845.1"/>
    </source>
</evidence>
<feature type="domain" description="HpaB/PvcC/4-BUDH N-terminal" evidence="6">
    <location>
        <begin position="21"/>
        <end position="291"/>
    </location>
</feature>
<evidence type="ECO:0000256" key="1">
    <source>
        <dbReference type="ARBA" id="ARBA00022630"/>
    </source>
</evidence>
<dbReference type="InterPro" id="IPR024719">
    <property type="entry name" value="HpaB/PvcC/4-BUDH_C"/>
</dbReference>
<feature type="region of interest" description="Disordered" evidence="4">
    <location>
        <begin position="162"/>
        <end position="183"/>
    </location>
</feature>
<sequence length="499" mass="55637">MKSGKGIWEYEREMGNVPMMTAEQYIESLRLQKKEVYFMGEKVENVVDHPAMRPHINSASVTYEIANDPVHGQVASAVSHLTGRKINRWTHIPQNQEDLVNKAKMLRVAGQITGTCFQRCVGMDALITLYSITWEMDQKLGTDYHDRFKAFLIETQDKDLMTDGAMTDPKGDRSKRPSQQHDPDLYVRVVEKREHGIVVRGAKMHQTGAINSHQILVMPGMGMAADEQDYAVSFAVPADAQGIIYVFGRQVNDSRKWEGEIDQGNPKYGVVGGEALIIFEDVFVPWERVFMLGETEFTGPLVDRFASYHRQNYGACKSGNLDVLIGATTAVVDMHGIAKAGHVRDKLSEMAHLVETMYSGALACSYHCSSLSCGTAFVDPVLANTSKFNTARYYPEVTRLAQDLAGGFPATLPSEKELDNPRVSDYILKYYKTGENADPLDRIKMGRLIENMTGSTPIIECMHGAGSPQAQRVVIQRSIDWLGKRKLAEKIISSGEQES</sequence>
<name>A0ABU5ZH61_9BACL</name>
<accession>A0ABU5ZH61</accession>
<dbReference type="Gene3D" id="1.20.140.10">
    <property type="entry name" value="Butyryl-CoA Dehydrogenase, subunit A, domain 3"/>
    <property type="match status" value="1"/>
</dbReference>
<keyword evidence="1" id="KW-0285">Flavoprotein</keyword>
<dbReference type="InterPro" id="IPR004925">
    <property type="entry name" value="HpaB/PvcC/4-BUDH"/>
</dbReference>
<evidence type="ECO:0000313" key="8">
    <source>
        <dbReference type="Proteomes" id="UP001310386"/>
    </source>
</evidence>
<dbReference type="Pfam" id="PF03241">
    <property type="entry name" value="HpaB"/>
    <property type="match status" value="1"/>
</dbReference>
<gene>
    <name evidence="7" type="ORF">VF724_09225</name>
</gene>
<evidence type="ECO:0000259" key="6">
    <source>
        <dbReference type="Pfam" id="PF11794"/>
    </source>
</evidence>
<feature type="domain" description="HpaB/PvcC/4-BUDH C-terminal" evidence="5">
    <location>
        <begin position="301"/>
        <end position="492"/>
    </location>
</feature>
<dbReference type="InterPro" id="IPR036250">
    <property type="entry name" value="AcylCo_DH-like_C"/>
</dbReference>
<protein>
    <submittedName>
        <fullName evidence="7">4-hydroxyphenylacetate 3-hydroxylase N-terminal domain-containing protein</fullName>
    </submittedName>
</protein>
<dbReference type="Gene3D" id="1.10.3140.10">
    <property type="entry name" value="4-hydroxybutyryl-coa dehydratase, domain 1"/>
    <property type="match status" value="1"/>
</dbReference>
<keyword evidence="3" id="KW-0560">Oxidoreductase</keyword>
<dbReference type="PIRSF" id="PIRSF000331">
    <property type="entry name" value="HpaA_HpaB"/>
    <property type="match status" value="1"/>
</dbReference>